<reference evidence="4 5" key="1">
    <citation type="submission" date="2020-08" db="EMBL/GenBank/DDBJ databases">
        <title>Aphidius gifuensis genome sequencing and assembly.</title>
        <authorList>
            <person name="Du Z."/>
        </authorList>
    </citation>
    <scope>NUCLEOTIDE SEQUENCE [LARGE SCALE GENOMIC DNA]</scope>
    <source>
        <strain evidence="4">YNYX2018</strain>
        <tissue evidence="4">Adults</tissue>
    </source>
</reference>
<dbReference type="Gene3D" id="3.30.420.10">
    <property type="entry name" value="Ribonuclease H-like superfamily/Ribonuclease H"/>
    <property type="match status" value="1"/>
</dbReference>
<evidence type="ECO:0000313" key="5">
    <source>
        <dbReference type="Proteomes" id="UP000639338"/>
    </source>
</evidence>
<keyword evidence="2" id="KW-0378">Hydrolase</keyword>
<dbReference type="AlphaFoldDB" id="A0A835CWI6"/>
<accession>A0A835CWI6</accession>
<gene>
    <name evidence="4" type="ORF">HCN44_010960</name>
</gene>
<evidence type="ECO:0000256" key="3">
    <source>
        <dbReference type="ARBA" id="ARBA00022839"/>
    </source>
</evidence>
<keyword evidence="1" id="KW-0540">Nuclease</keyword>
<proteinExistence type="predicted"/>
<keyword evidence="5" id="KW-1185">Reference proteome</keyword>
<evidence type="ECO:0000256" key="2">
    <source>
        <dbReference type="ARBA" id="ARBA00022801"/>
    </source>
</evidence>
<protein>
    <recommendedName>
        <fullName evidence="6">Exonuclease domain-containing protein</fullName>
    </recommendedName>
</protein>
<comment type="caution">
    <text evidence="4">The sequence shown here is derived from an EMBL/GenBank/DDBJ whole genome shotgun (WGS) entry which is preliminary data.</text>
</comment>
<dbReference type="SUPFAM" id="SSF53098">
    <property type="entry name" value="Ribonuclease H-like"/>
    <property type="match status" value="1"/>
</dbReference>
<evidence type="ECO:0008006" key="6">
    <source>
        <dbReference type="Google" id="ProtNLM"/>
    </source>
</evidence>
<dbReference type="OrthoDB" id="7692185at2759"/>
<dbReference type="GO" id="GO:0003676">
    <property type="term" value="F:nucleic acid binding"/>
    <property type="evidence" value="ECO:0007669"/>
    <property type="project" value="InterPro"/>
</dbReference>
<dbReference type="PANTHER" id="PTHR30231:SF4">
    <property type="entry name" value="PROTEIN NEN2"/>
    <property type="match status" value="1"/>
</dbReference>
<dbReference type="GO" id="GO:0008408">
    <property type="term" value="F:3'-5' exonuclease activity"/>
    <property type="evidence" value="ECO:0007669"/>
    <property type="project" value="TreeGrafter"/>
</dbReference>
<dbReference type="PANTHER" id="PTHR30231">
    <property type="entry name" value="DNA POLYMERASE III SUBUNIT EPSILON"/>
    <property type="match status" value="1"/>
</dbReference>
<dbReference type="InterPro" id="IPR012337">
    <property type="entry name" value="RNaseH-like_sf"/>
</dbReference>
<keyword evidence="3" id="KW-0269">Exonuclease</keyword>
<sequence>MERIPYKSHFALFQDDDSGDEILSYDHLPQSKDINKMNIEGDEQPGNHLQRTKIIFDNICLVFFDLETSGFQADCDILQVAMKCGDFTFAKYLSPGSAKIHPKATEANGLRKEGTDLYWNEKKVPTEQSQVVVHKMYSFLKSLDHPCVLIAHNCSFDAPRLTRLIMKESRVHEISTVIIGFVDTLPLFKNKFPERKGPGACSLTTLPSETMSLATEGAHNAFYDLYM</sequence>
<dbReference type="InterPro" id="IPR036397">
    <property type="entry name" value="RNaseH_sf"/>
</dbReference>
<organism evidence="4 5">
    <name type="scientific">Aphidius gifuensis</name>
    <name type="common">Parasitoid wasp</name>
    <dbReference type="NCBI Taxonomy" id="684658"/>
    <lineage>
        <taxon>Eukaryota</taxon>
        <taxon>Metazoa</taxon>
        <taxon>Ecdysozoa</taxon>
        <taxon>Arthropoda</taxon>
        <taxon>Hexapoda</taxon>
        <taxon>Insecta</taxon>
        <taxon>Pterygota</taxon>
        <taxon>Neoptera</taxon>
        <taxon>Endopterygota</taxon>
        <taxon>Hymenoptera</taxon>
        <taxon>Apocrita</taxon>
        <taxon>Ichneumonoidea</taxon>
        <taxon>Braconidae</taxon>
        <taxon>Aphidiinae</taxon>
        <taxon>Aphidius</taxon>
    </lineage>
</organism>
<evidence type="ECO:0000313" key="4">
    <source>
        <dbReference type="EMBL" id="KAF7998552.1"/>
    </source>
</evidence>
<name>A0A835CWI6_APHGI</name>
<dbReference type="CDD" id="cd06127">
    <property type="entry name" value="DEDDh"/>
    <property type="match status" value="1"/>
</dbReference>
<dbReference type="EMBL" id="JACMRX010000001">
    <property type="protein sequence ID" value="KAF7998552.1"/>
    <property type="molecule type" value="Genomic_DNA"/>
</dbReference>
<evidence type="ECO:0000256" key="1">
    <source>
        <dbReference type="ARBA" id="ARBA00022722"/>
    </source>
</evidence>
<dbReference type="Proteomes" id="UP000639338">
    <property type="component" value="Unassembled WGS sequence"/>
</dbReference>